<sequence>MLGEILVLILKTAFAIVLIALVARFLAQVARADVYNPLAQTVLKITNPFLMPLRRIIPGYAGLDFSALFCIWVGQIILALMIFGLMGTNPLANLGQIVVWALIAVAGIILTVLQWSMIIVAVGSWISMGQQNPLLGFMAQMVEPFVGPFRKLNLQVGMLDLSYIVAFLVLIILRDFILGRMVLPPTGFYEVLRYSTRGFSPFIGL</sequence>
<keyword evidence="2" id="KW-1133">Transmembrane helix</keyword>
<evidence type="ECO:0000256" key="2">
    <source>
        <dbReference type="SAM" id="Phobius"/>
    </source>
</evidence>
<organism evidence="3 4">
    <name type="scientific">Saccharospirillum salsuginis</name>
    <dbReference type="NCBI Taxonomy" id="418750"/>
    <lineage>
        <taxon>Bacteria</taxon>
        <taxon>Pseudomonadati</taxon>
        <taxon>Pseudomonadota</taxon>
        <taxon>Gammaproteobacteria</taxon>
        <taxon>Oceanospirillales</taxon>
        <taxon>Saccharospirillaceae</taxon>
        <taxon>Saccharospirillum</taxon>
    </lineage>
</organism>
<reference evidence="3" key="2">
    <citation type="submission" date="2020-09" db="EMBL/GenBank/DDBJ databases">
        <authorList>
            <person name="Sun Q."/>
            <person name="Kim S."/>
        </authorList>
    </citation>
    <scope>NUCLEOTIDE SEQUENCE</scope>
    <source>
        <strain evidence="3">KCTC 22169</strain>
    </source>
</reference>
<keyword evidence="2" id="KW-0472">Membrane</keyword>
<feature type="transmembrane region" description="Helical" evidence="2">
    <location>
        <begin position="56"/>
        <end position="85"/>
    </location>
</feature>
<dbReference type="PANTHER" id="PTHR33219">
    <property type="entry name" value="YLMG HOMOLOG PROTEIN 2, CHLOROPLASTIC"/>
    <property type="match status" value="1"/>
</dbReference>
<evidence type="ECO:0000313" key="3">
    <source>
        <dbReference type="EMBL" id="GGX42964.1"/>
    </source>
</evidence>
<dbReference type="GO" id="GO:0016020">
    <property type="term" value="C:membrane"/>
    <property type="evidence" value="ECO:0007669"/>
    <property type="project" value="InterPro"/>
</dbReference>
<comment type="similarity">
    <text evidence="1">Belongs to the YggT family.</text>
</comment>
<name>A0A918K2C1_9GAMM</name>
<protein>
    <recommendedName>
        <fullName evidence="5">YggT family protein</fullName>
    </recommendedName>
</protein>
<dbReference type="RefSeq" id="WP_189607116.1">
    <property type="nucleotide sequence ID" value="NZ_BMXR01000002.1"/>
</dbReference>
<keyword evidence="2" id="KW-0812">Transmembrane</keyword>
<gene>
    <name evidence="3" type="ORF">GCM10007392_07020</name>
</gene>
<feature type="transmembrane region" description="Helical" evidence="2">
    <location>
        <begin position="97"/>
        <end position="126"/>
    </location>
</feature>
<evidence type="ECO:0008006" key="5">
    <source>
        <dbReference type="Google" id="ProtNLM"/>
    </source>
</evidence>
<comment type="caution">
    <text evidence="3">The sequence shown here is derived from an EMBL/GenBank/DDBJ whole genome shotgun (WGS) entry which is preliminary data.</text>
</comment>
<dbReference type="Proteomes" id="UP000626148">
    <property type="component" value="Unassembled WGS sequence"/>
</dbReference>
<dbReference type="InterPro" id="IPR003425">
    <property type="entry name" value="CCB3/YggT"/>
</dbReference>
<dbReference type="Pfam" id="PF02325">
    <property type="entry name" value="CCB3_YggT"/>
    <property type="match status" value="2"/>
</dbReference>
<accession>A0A918K2C1</accession>
<reference evidence="3" key="1">
    <citation type="journal article" date="2014" name="Int. J. Syst. Evol. Microbiol.">
        <title>Complete genome sequence of Corynebacterium casei LMG S-19264T (=DSM 44701T), isolated from a smear-ripened cheese.</title>
        <authorList>
            <consortium name="US DOE Joint Genome Institute (JGI-PGF)"/>
            <person name="Walter F."/>
            <person name="Albersmeier A."/>
            <person name="Kalinowski J."/>
            <person name="Ruckert C."/>
        </authorList>
    </citation>
    <scope>NUCLEOTIDE SEQUENCE</scope>
    <source>
        <strain evidence="3">KCTC 22169</strain>
    </source>
</reference>
<evidence type="ECO:0000313" key="4">
    <source>
        <dbReference type="Proteomes" id="UP000626148"/>
    </source>
</evidence>
<feature type="transmembrane region" description="Helical" evidence="2">
    <location>
        <begin position="154"/>
        <end position="173"/>
    </location>
</feature>
<dbReference type="PANTHER" id="PTHR33219:SF14">
    <property type="entry name" value="PROTEIN COFACTOR ASSEMBLY OF COMPLEX C SUBUNIT B CCB3, CHLOROPLASTIC-RELATED"/>
    <property type="match status" value="1"/>
</dbReference>
<evidence type="ECO:0000256" key="1">
    <source>
        <dbReference type="ARBA" id="ARBA00010894"/>
    </source>
</evidence>
<proteinExistence type="inferred from homology"/>
<dbReference type="AlphaFoldDB" id="A0A918K2C1"/>
<keyword evidence="4" id="KW-1185">Reference proteome</keyword>
<dbReference type="EMBL" id="BMXR01000002">
    <property type="protein sequence ID" value="GGX42964.1"/>
    <property type="molecule type" value="Genomic_DNA"/>
</dbReference>